<gene>
    <name evidence="2" type="primary">csgA</name>
    <name evidence="2" type="ORF">NCTC10526_02381</name>
</gene>
<feature type="region of interest" description="Disordered" evidence="1">
    <location>
        <begin position="41"/>
        <end position="68"/>
    </location>
</feature>
<dbReference type="PANTHER" id="PTHR43544">
    <property type="entry name" value="SHORT-CHAIN DEHYDROGENASE/REDUCTASE"/>
    <property type="match status" value="1"/>
</dbReference>
<evidence type="ECO:0000313" key="2">
    <source>
        <dbReference type="EMBL" id="SUD92001.1"/>
    </source>
</evidence>
<dbReference type="SUPFAM" id="SSF51735">
    <property type="entry name" value="NAD(P)-binding Rossmann-fold domains"/>
    <property type="match status" value="1"/>
</dbReference>
<dbReference type="Proteomes" id="UP000254123">
    <property type="component" value="Unassembled WGS sequence"/>
</dbReference>
<evidence type="ECO:0000313" key="3">
    <source>
        <dbReference type="Proteomes" id="UP000254123"/>
    </source>
</evidence>
<dbReference type="GO" id="GO:0005737">
    <property type="term" value="C:cytoplasm"/>
    <property type="evidence" value="ECO:0007669"/>
    <property type="project" value="TreeGrafter"/>
</dbReference>
<dbReference type="STRING" id="1123034.GCA_000685805_02002"/>
<name>A0A379LNH2_9GAMM</name>
<dbReference type="Gene3D" id="3.40.50.720">
    <property type="entry name" value="NAD(P)-binding Rossmann-like Domain"/>
    <property type="match status" value="1"/>
</dbReference>
<keyword evidence="3" id="KW-1185">Reference proteome</keyword>
<dbReference type="EMBL" id="UGVC01000001">
    <property type="protein sequence ID" value="SUD92001.1"/>
    <property type="molecule type" value="Genomic_DNA"/>
</dbReference>
<evidence type="ECO:0000256" key="1">
    <source>
        <dbReference type="SAM" id="MobiDB-lite"/>
    </source>
</evidence>
<dbReference type="InterPro" id="IPR051468">
    <property type="entry name" value="Fungal_SecMetab_SDRs"/>
</dbReference>
<dbReference type="AlphaFoldDB" id="A0A379LNH2"/>
<feature type="compositionally biased region" description="Basic and acidic residues" evidence="1">
    <location>
        <begin position="48"/>
        <end position="59"/>
    </location>
</feature>
<protein>
    <submittedName>
        <fullName evidence="2">C signal</fullName>
    </submittedName>
</protein>
<sequence>MKLNKKVLLIGGTSGIGKALLERMLEDNKVEQIFATYHRRQPITNHPYTEDPDVKEPDTKATNAGTENTDTKDKVVWVTMDVTSEPSIKQAIDAIGNQAEHIDWIINAVGLLHNESHQPEKAVRQLDPDFFIENMRVNALPSLLIAKHIKPLLQARLKSSRPSETDPAIYATISARVGSISDNRLGGWYSYRMSKAALNMGMKTLAIEWQRSLKNICVAVMQPGTVDTPLSKPFQANVPDEKLFQPQQCADSLLTVLSQLTAEDTGCFVDWAGKPIDW</sequence>
<dbReference type="InterPro" id="IPR002347">
    <property type="entry name" value="SDR_fam"/>
</dbReference>
<organism evidence="2 3">
    <name type="scientific">Psychrobacter phenylpyruvicus</name>
    <dbReference type="NCBI Taxonomy" id="29432"/>
    <lineage>
        <taxon>Bacteria</taxon>
        <taxon>Pseudomonadati</taxon>
        <taxon>Pseudomonadota</taxon>
        <taxon>Gammaproteobacteria</taxon>
        <taxon>Moraxellales</taxon>
        <taxon>Moraxellaceae</taxon>
        <taxon>Psychrobacter</taxon>
    </lineage>
</organism>
<dbReference type="PANTHER" id="PTHR43544:SF12">
    <property type="entry name" value="NAD(P)-BINDING ROSSMANN-FOLD SUPERFAMILY PROTEIN"/>
    <property type="match status" value="1"/>
</dbReference>
<accession>A0A379LNH2</accession>
<reference evidence="2 3" key="1">
    <citation type="submission" date="2018-06" db="EMBL/GenBank/DDBJ databases">
        <authorList>
            <consortium name="Pathogen Informatics"/>
            <person name="Doyle S."/>
        </authorList>
    </citation>
    <scope>NUCLEOTIDE SEQUENCE [LARGE SCALE GENOMIC DNA]</scope>
    <source>
        <strain evidence="2 3">NCTC10526</strain>
    </source>
</reference>
<dbReference type="InterPro" id="IPR036291">
    <property type="entry name" value="NAD(P)-bd_dom_sf"/>
</dbReference>
<dbReference type="PRINTS" id="PR00081">
    <property type="entry name" value="GDHRDH"/>
</dbReference>
<dbReference type="RefSeq" id="WP_028859475.1">
    <property type="nucleotide sequence ID" value="NZ_CAJHAQ010000001.1"/>
</dbReference>
<dbReference type="Pfam" id="PF00106">
    <property type="entry name" value="adh_short"/>
    <property type="match status" value="1"/>
</dbReference>
<proteinExistence type="predicted"/>
<dbReference type="GO" id="GO:0016491">
    <property type="term" value="F:oxidoreductase activity"/>
    <property type="evidence" value="ECO:0007669"/>
    <property type="project" value="TreeGrafter"/>
</dbReference>